<dbReference type="Proteomes" id="UP001163328">
    <property type="component" value="Chromosome"/>
</dbReference>
<name>A0ABY6M3J5_9FLAO</name>
<organism evidence="2 3">
    <name type="scientific">Flavobacterium agricola</name>
    <dbReference type="NCBI Taxonomy" id="2870839"/>
    <lineage>
        <taxon>Bacteria</taxon>
        <taxon>Pseudomonadati</taxon>
        <taxon>Bacteroidota</taxon>
        <taxon>Flavobacteriia</taxon>
        <taxon>Flavobacteriales</taxon>
        <taxon>Flavobacteriaceae</taxon>
        <taxon>Flavobacterium</taxon>
    </lineage>
</organism>
<keyword evidence="1" id="KW-0472">Membrane</keyword>
<dbReference type="EMBL" id="CP081495">
    <property type="protein sequence ID" value="UYW02430.1"/>
    <property type="molecule type" value="Genomic_DNA"/>
</dbReference>
<sequence>MNKFSILIKWAIRFTFVAILWTYLEKLLGYHDDKISSLFSFGLIFGIVYFITYYLTLAEIYSKVYNNKITYKSAFINLAALSILIAFLSPFPHMVMENYISPDFYNNAMAMYEGKSEDAIANAQQFYSITSRVVNGIQNALSIGILFAAIMPLFFINRKDKNVTTPEPAKKVKRKYQSTKKM</sequence>
<feature type="transmembrane region" description="Helical" evidence="1">
    <location>
        <begin position="7"/>
        <end position="24"/>
    </location>
</feature>
<dbReference type="Pfam" id="PF13858">
    <property type="entry name" value="DUF4199"/>
    <property type="match status" value="1"/>
</dbReference>
<gene>
    <name evidence="2" type="ORF">K5I29_05935</name>
</gene>
<feature type="transmembrane region" description="Helical" evidence="1">
    <location>
        <begin position="36"/>
        <end position="57"/>
    </location>
</feature>
<reference evidence="2" key="1">
    <citation type="submission" date="2021-08" db="EMBL/GenBank/DDBJ databases">
        <title>Flavobacterium sp. strain CC-SYL302.</title>
        <authorList>
            <person name="Lin S.-Y."/>
            <person name="Lee T.-H."/>
            <person name="Young C.-C."/>
        </authorList>
    </citation>
    <scope>NUCLEOTIDE SEQUENCE</scope>
    <source>
        <strain evidence="2">CC-SYL302</strain>
    </source>
</reference>
<evidence type="ECO:0000256" key="1">
    <source>
        <dbReference type="SAM" id="Phobius"/>
    </source>
</evidence>
<keyword evidence="1" id="KW-0812">Transmembrane</keyword>
<evidence type="ECO:0000313" key="2">
    <source>
        <dbReference type="EMBL" id="UYW02430.1"/>
    </source>
</evidence>
<feature type="transmembrane region" description="Helical" evidence="1">
    <location>
        <begin position="69"/>
        <end position="89"/>
    </location>
</feature>
<keyword evidence="1" id="KW-1133">Transmembrane helix</keyword>
<accession>A0ABY6M3J5</accession>
<dbReference type="InterPro" id="IPR025250">
    <property type="entry name" value="DUF4199"/>
</dbReference>
<keyword evidence="3" id="KW-1185">Reference proteome</keyword>
<feature type="transmembrane region" description="Helical" evidence="1">
    <location>
        <begin position="136"/>
        <end position="156"/>
    </location>
</feature>
<protein>
    <submittedName>
        <fullName evidence="2">DUF4199 domain-containing protein</fullName>
    </submittedName>
</protein>
<proteinExistence type="predicted"/>
<dbReference type="RefSeq" id="WP_264434984.1">
    <property type="nucleotide sequence ID" value="NZ_CP081495.1"/>
</dbReference>
<evidence type="ECO:0000313" key="3">
    <source>
        <dbReference type="Proteomes" id="UP001163328"/>
    </source>
</evidence>